<dbReference type="PANTHER" id="PTHR11076:SF34">
    <property type="entry name" value="PROTEIN UMUC"/>
    <property type="match status" value="1"/>
</dbReference>
<feature type="domain" description="UmuC" evidence="6">
    <location>
        <begin position="5"/>
        <end position="185"/>
    </location>
</feature>
<evidence type="ECO:0000256" key="1">
    <source>
        <dbReference type="ARBA" id="ARBA00010945"/>
    </source>
</evidence>
<gene>
    <name evidence="7" type="primary">umuC</name>
    <name evidence="7" type="ORF">Lmac_1425</name>
</gene>
<accession>A0A0W0W4H2</accession>
<keyword evidence="3" id="KW-0741">SOS mutagenesis</keyword>
<dbReference type="GO" id="GO:0003684">
    <property type="term" value="F:damaged DNA binding"/>
    <property type="evidence" value="ECO:0007669"/>
    <property type="project" value="InterPro"/>
</dbReference>
<dbReference type="InterPro" id="IPR001126">
    <property type="entry name" value="UmuC"/>
</dbReference>
<dbReference type="InterPro" id="IPR017961">
    <property type="entry name" value="DNA_pol_Y-fam_little_finger"/>
</dbReference>
<dbReference type="InterPro" id="IPR043128">
    <property type="entry name" value="Rev_trsase/Diguanyl_cyclase"/>
</dbReference>
<dbReference type="GO" id="GO:0005829">
    <property type="term" value="C:cytosol"/>
    <property type="evidence" value="ECO:0007669"/>
    <property type="project" value="TreeGrafter"/>
</dbReference>
<dbReference type="PANTHER" id="PTHR11076">
    <property type="entry name" value="DNA REPAIR POLYMERASE UMUC / TRANSFERASE FAMILY MEMBER"/>
    <property type="match status" value="1"/>
</dbReference>
<dbReference type="PATRIC" id="fig|466.6.peg.1501"/>
<proteinExistence type="inferred from homology"/>
<comment type="caution">
    <text evidence="7">The sequence shown here is derived from an EMBL/GenBank/DDBJ whole genome shotgun (WGS) entry which is preliminary data.</text>
</comment>
<dbReference type="Pfam" id="PF13438">
    <property type="entry name" value="DUF4113"/>
    <property type="match status" value="1"/>
</dbReference>
<dbReference type="RefSeq" id="WP_058452194.1">
    <property type="nucleotide sequence ID" value="NZ_CAAAIB010000013.1"/>
</dbReference>
<dbReference type="STRING" id="466.Lmac_1425"/>
<organism evidence="7 8">
    <name type="scientific">Legionella maceachernii</name>
    <dbReference type="NCBI Taxonomy" id="466"/>
    <lineage>
        <taxon>Bacteria</taxon>
        <taxon>Pseudomonadati</taxon>
        <taxon>Pseudomonadota</taxon>
        <taxon>Gammaproteobacteria</taxon>
        <taxon>Legionellales</taxon>
        <taxon>Legionellaceae</taxon>
        <taxon>Legionella</taxon>
    </lineage>
</organism>
<dbReference type="GO" id="GO:0042276">
    <property type="term" value="P:error-prone translesion synthesis"/>
    <property type="evidence" value="ECO:0007669"/>
    <property type="project" value="TreeGrafter"/>
</dbReference>
<keyword evidence="2" id="KW-0227">DNA damage</keyword>
<dbReference type="OrthoDB" id="9808813at2"/>
<dbReference type="AlphaFoldDB" id="A0A0W0W4H2"/>
<dbReference type="InterPro" id="IPR036775">
    <property type="entry name" value="DNA_pol_Y-fam_lit_finger_sf"/>
</dbReference>
<dbReference type="EMBL" id="LNYL01000033">
    <property type="protein sequence ID" value="KTD27177.1"/>
    <property type="molecule type" value="Genomic_DNA"/>
</dbReference>
<dbReference type="Gene3D" id="3.30.1490.100">
    <property type="entry name" value="DNA polymerase, Y-family, little finger domain"/>
    <property type="match status" value="1"/>
</dbReference>
<evidence type="ECO:0000256" key="4">
    <source>
        <dbReference type="ARBA" id="ARBA00023204"/>
    </source>
</evidence>
<evidence type="ECO:0000256" key="5">
    <source>
        <dbReference type="ARBA" id="ARBA00023236"/>
    </source>
</evidence>
<dbReference type="CDD" id="cd01700">
    <property type="entry name" value="PolY_Pol_V_umuC"/>
    <property type="match status" value="1"/>
</dbReference>
<dbReference type="Gene3D" id="3.30.70.270">
    <property type="match status" value="1"/>
</dbReference>
<keyword evidence="5" id="KW-0742">SOS response</keyword>
<keyword evidence="4" id="KW-0234">DNA repair</keyword>
<evidence type="ECO:0000313" key="7">
    <source>
        <dbReference type="EMBL" id="KTD27177.1"/>
    </source>
</evidence>
<dbReference type="GO" id="GO:0006281">
    <property type="term" value="P:DNA repair"/>
    <property type="evidence" value="ECO:0007669"/>
    <property type="project" value="UniProtKB-KW"/>
</dbReference>
<comment type="similarity">
    <text evidence="1">Belongs to the DNA polymerase type-Y family.</text>
</comment>
<dbReference type="GO" id="GO:0009432">
    <property type="term" value="P:SOS response"/>
    <property type="evidence" value="ECO:0007669"/>
    <property type="project" value="UniProtKB-KW"/>
</dbReference>
<dbReference type="InterPro" id="IPR025188">
    <property type="entry name" value="DUF4113"/>
</dbReference>
<evidence type="ECO:0000313" key="8">
    <source>
        <dbReference type="Proteomes" id="UP000054908"/>
    </source>
</evidence>
<dbReference type="Gene3D" id="1.10.150.20">
    <property type="entry name" value="5' to 3' exonuclease, C-terminal subdomain"/>
    <property type="match status" value="1"/>
</dbReference>
<protein>
    <submittedName>
        <fullName evidence="7">DNA polymerase V, subunit C</fullName>
    </submittedName>
</protein>
<dbReference type="SUPFAM" id="SSF100879">
    <property type="entry name" value="Lesion bypass DNA polymerase (Y-family), little finger domain"/>
    <property type="match status" value="1"/>
</dbReference>
<dbReference type="Gene3D" id="3.40.1170.60">
    <property type="match status" value="1"/>
</dbReference>
<dbReference type="InterPro" id="IPR050116">
    <property type="entry name" value="DNA_polymerase-Y"/>
</dbReference>
<dbReference type="Pfam" id="PF11799">
    <property type="entry name" value="IMS_C"/>
    <property type="match status" value="1"/>
</dbReference>
<dbReference type="InterPro" id="IPR043502">
    <property type="entry name" value="DNA/RNA_pol_sf"/>
</dbReference>
<reference evidence="7 8" key="1">
    <citation type="submission" date="2015-11" db="EMBL/GenBank/DDBJ databases">
        <title>Genomic analysis of 38 Legionella species identifies large and diverse effector repertoires.</title>
        <authorList>
            <person name="Burstein D."/>
            <person name="Amaro F."/>
            <person name="Zusman T."/>
            <person name="Lifshitz Z."/>
            <person name="Cohen O."/>
            <person name="Gilbert J.A."/>
            <person name="Pupko T."/>
            <person name="Shuman H.A."/>
            <person name="Segal G."/>
        </authorList>
    </citation>
    <scope>NUCLEOTIDE SEQUENCE [LARGE SCALE GENOMIC DNA]</scope>
    <source>
        <strain evidence="7 8">PX-1-G2-E2</strain>
    </source>
</reference>
<sequence>MKQVFALIDCNNFYASCERLFRPDLRNKPIVVLSNNDGCVIARSNEAKVLGIKMGCPFFEVKALCDEHNVSIFSSNYTLYGDISHRVMSVIQDHCTDVEIYSIDEAFLDLSSLPKEQHDDFCSALQKRILKEIGIPTSIGIGSTKTLAKIANHVAKKELMIPVFNITHQPQWLERIEVGDVWGVGRQWASKLLRQGVYTAFDLAHLNPHLLRKQYNVVMMRIAMELRGISCAGLEEREPQQSIMSSKSFGVMQVDYEFIAQAISSHCARACEKLRRQRLVAQYVDVFVQTNRFREDLPQHCKSIQFKLINPTDDLILITKVAKRCLKQLFREGCRYKKVGVCLEGLIPKNPRQMDLFNQPADSDLMKKDKLMQVLDSINERYGHETIRLAAEGFSKPWAMRAELKSPAYTTRWADLPVVKNET</sequence>
<name>A0A0W0W4H2_9GAMM</name>
<dbReference type="GO" id="GO:0003887">
    <property type="term" value="F:DNA-directed DNA polymerase activity"/>
    <property type="evidence" value="ECO:0007669"/>
    <property type="project" value="TreeGrafter"/>
</dbReference>
<dbReference type="SUPFAM" id="SSF56672">
    <property type="entry name" value="DNA/RNA polymerases"/>
    <property type="match status" value="1"/>
</dbReference>
<dbReference type="PROSITE" id="PS50173">
    <property type="entry name" value="UMUC"/>
    <property type="match status" value="1"/>
</dbReference>
<dbReference type="Pfam" id="PF00817">
    <property type="entry name" value="IMS"/>
    <property type="match status" value="1"/>
</dbReference>
<dbReference type="Proteomes" id="UP000054908">
    <property type="component" value="Unassembled WGS sequence"/>
</dbReference>
<evidence type="ECO:0000259" key="6">
    <source>
        <dbReference type="PROSITE" id="PS50173"/>
    </source>
</evidence>
<evidence type="ECO:0000256" key="3">
    <source>
        <dbReference type="ARBA" id="ARBA00023199"/>
    </source>
</evidence>
<keyword evidence="8" id="KW-1185">Reference proteome</keyword>
<evidence type="ECO:0000256" key="2">
    <source>
        <dbReference type="ARBA" id="ARBA00022763"/>
    </source>
</evidence>